<proteinExistence type="predicted"/>
<sequence>MLKNKSKISKPIQSKLATLPVFFIIVVYFVIEESSCSSRCGVAFRKKIEVAQLKIELSQWDAKLNTRLKELRDDSLGEIKSELQNLFEQYLGNPPSIRIVGAQEDKGKSILGGPPLGFLPKETLTVSLMMDLGCMGIPSCSSNMERTLCSYKLECLKFDGFHFRG</sequence>
<evidence type="ECO:0000256" key="1">
    <source>
        <dbReference type="SAM" id="Phobius"/>
    </source>
</evidence>
<evidence type="ECO:0000313" key="3">
    <source>
        <dbReference type="Proteomes" id="UP001358586"/>
    </source>
</evidence>
<keyword evidence="1" id="KW-0472">Membrane</keyword>
<comment type="caution">
    <text evidence="2">The sequence shown here is derived from an EMBL/GenBank/DDBJ whole genome shotgun (WGS) entry which is preliminary data.</text>
</comment>
<accession>A0ABR0PBP6</accession>
<keyword evidence="1" id="KW-1133">Transmembrane helix</keyword>
<organism evidence="2 3">
    <name type="scientific">Gossypium arboreum</name>
    <name type="common">Tree cotton</name>
    <name type="synonym">Gossypium nanking</name>
    <dbReference type="NCBI Taxonomy" id="29729"/>
    <lineage>
        <taxon>Eukaryota</taxon>
        <taxon>Viridiplantae</taxon>
        <taxon>Streptophyta</taxon>
        <taxon>Embryophyta</taxon>
        <taxon>Tracheophyta</taxon>
        <taxon>Spermatophyta</taxon>
        <taxon>Magnoliopsida</taxon>
        <taxon>eudicotyledons</taxon>
        <taxon>Gunneridae</taxon>
        <taxon>Pentapetalae</taxon>
        <taxon>rosids</taxon>
        <taxon>malvids</taxon>
        <taxon>Malvales</taxon>
        <taxon>Malvaceae</taxon>
        <taxon>Malvoideae</taxon>
        <taxon>Gossypium</taxon>
    </lineage>
</organism>
<dbReference type="Proteomes" id="UP001358586">
    <property type="component" value="Chromosome 7"/>
</dbReference>
<name>A0ABR0PBP6_GOSAR</name>
<reference evidence="2 3" key="1">
    <citation type="submission" date="2023-03" db="EMBL/GenBank/DDBJ databases">
        <title>WGS of Gossypium arboreum.</title>
        <authorList>
            <person name="Yu D."/>
        </authorList>
    </citation>
    <scope>NUCLEOTIDE SEQUENCE [LARGE SCALE GENOMIC DNA]</scope>
    <source>
        <tissue evidence="2">Leaf</tissue>
    </source>
</reference>
<keyword evidence="3" id="KW-1185">Reference proteome</keyword>
<feature type="transmembrane region" description="Helical" evidence="1">
    <location>
        <begin position="12"/>
        <end position="31"/>
    </location>
</feature>
<gene>
    <name evidence="2" type="ORF">PVK06_023585</name>
</gene>
<protein>
    <submittedName>
        <fullName evidence="2">Uncharacterized protein</fullName>
    </submittedName>
</protein>
<keyword evidence="1" id="KW-0812">Transmembrane</keyword>
<dbReference type="EMBL" id="JARKNE010000007">
    <property type="protein sequence ID" value="KAK5818642.1"/>
    <property type="molecule type" value="Genomic_DNA"/>
</dbReference>
<evidence type="ECO:0000313" key="2">
    <source>
        <dbReference type="EMBL" id="KAK5818642.1"/>
    </source>
</evidence>